<dbReference type="GO" id="GO:0006508">
    <property type="term" value="P:proteolysis"/>
    <property type="evidence" value="ECO:0007669"/>
    <property type="project" value="InterPro"/>
</dbReference>
<reference evidence="3" key="1">
    <citation type="journal article" date="2008" name="Nat. Genet.">
        <title>The Pristionchus pacificus genome provides a unique perspective on nematode lifestyle and parasitism.</title>
        <authorList>
            <person name="Dieterich C."/>
            <person name="Clifton S.W."/>
            <person name="Schuster L.N."/>
            <person name="Chinwalla A."/>
            <person name="Delehaunty K."/>
            <person name="Dinkelacker I."/>
            <person name="Fulton L."/>
            <person name="Fulton R."/>
            <person name="Godfrey J."/>
            <person name="Minx P."/>
            <person name="Mitreva M."/>
            <person name="Roeseler W."/>
            <person name="Tian H."/>
            <person name="Witte H."/>
            <person name="Yang S.P."/>
            <person name="Wilson R.K."/>
            <person name="Sommer R.J."/>
        </authorList>
    </citation>
    <scope>NUCLEOTIDE SEQUENCE [LARGE SCALE GENOMIC DNA]</scope>
    <source>
        <strain evidence="3">PS312</strain>
    </source>
</reference>
<dbReference type="PRINTS" id="PR00792">
    <property type="entry name" value="PEPSIN"/>
</dbReference>
<sequence>MNLCQRNMDYWQVVSDTGTSMIAAPFDVVEKVAVNAGANFDRTSGYFTLDCDAQIDSFNLIIGSHEYSIESENMIIHISDTQCALALSVYEGNGFGPQWILGDPFIRQFCNIYDVGNKRMGFARSLQA</sequence>
<evidence type="ECO:0000313" key="2">
    <source>
        <dbReference type="EnsemblMetazoa" id="PPA41598.1"/>
    </source>
</evidence>
<reference evidence="2" key="2">
    <citation type="submission" date="2022-06" db="UniProtKB">
        <authorList>
            <consortium name="EnsemblMetazoa"/>
        </authorList>
    </citation>
    <scope>IDENTIFICATION</scope>
    <source>
        <strain evidence="2">PS312</strain>
    </source>
</reference>
<accession>A0A2A6CPU1</accession>
<proteinExistence type="inferred from homology"/>
<dbReference type="Gene3D" id="2.40.70.10">
    <property type="entry name" value="Acid Proteases"/>
    <property type="match status" value="1"/>
</dbReference>
<accession>A0A8R1Z098</accession>
<gene>
    <name evidence="2" type="primary">WBGene00279967</name>
</gene>
<dbReference type="Proteomes" id="UP000005239">
    <property type="component" value="Unassembled WGS sequence"/>
</dbReference>
<dbReference type="PANTHER" id="PTHR47966">
    <property type="entry name" value="BETA-SITE APP-CLEAVING ENZYME, ISOFORM A-RELATED"/>
    <property type="match status" value="1"/>
</dbReference>
<dbReference type="PANTHER" id="PTHR47966:SF45">
    <property type="entry name" value="PEPTIDASE A1 DOMAIN-CONTAINING PROTEIN"/>
    <property type="match status" value="1"/>
</dbReference>
<dbReference type="GO" id="GO:0004190">
    <property type="term" value="F:aspartic-type endopeptidase activity"/>
    <property type="evidence" value="ECO:0007669"/>
    <property type="project" value="InterPro"/>
</dbReference>
<organism evidence="2 3">
    <name type="scientific">Pristionchus pacificus</name>
    <name type="common">Parasitic nematode worm</name>
    <dbReference type="NCBI Taxonomy" id="54126"/>
    <lineage>
        <taxon>Eukaryota</taxon>
        <taxon>Metazoa</taxon>
        <taxon>Ecdysozoa</taxon>
        <taxon>Nematoda</taxon>
        <taxon>Chromadorea</taxon>
        <taxon>Rhabditida</taxon>
        <taxon>Rhabditina</taxon>
        <taxon>Diplogasteromorpha</taxon>
        <taxon>Diplogasteroidea</taxon>
        <taxon>Neodiplogasteridae</taxon>
        <taxon>Pristionchus</taxon>
    </lineage>
</organism>
<dbReference type="InterPro" id="IPR001461">
    <property type="entry name" value="Aspartic_peptidase_A1"/>
</dbReference>
<dbReference type="EnsemblMetazoa" id="PPA41598.1">
    <property type="protein sequence ID" value="PPA41598.1"/>
    <property type="gene ID" value="WBGene00279967"/>
</dbReference>
<name>A0A2A6CPU1_PRIPA</name>
<evidence type="ECO:0000313" key="3">
    <source>
        <dbReference type="Proteomes" id="UP000005239"/>
    </source>
</evidence>
<dbReference type="InterPro" id="IPR021109">
    <property type="entry name" value="Peptidase_aspartic_dom_sf"/>
</dbReference>
<dbReference type="InterPro" id="IPR033121">
    <property type="entry name" value="PEPTIDASE_A1"/>
</dbReference>
<dbReference type="Pfam" id="PF00026">
    <property type="entry name" value="Asp"/>
    <property type="match status" value="1"/>
</dbReference>
<dbReference type="SUPFAM" id="SSF50630">
    <property type="entry name" value="Acid proteases"/>
    <property type="match status" value="1"/>
</dbReference>
<dbReference type="AlphaFoldDB" id="A0A2A6CPU1"/>
<dbReference type="OrthoDB" id="5794195at2759"/>
<keyword evidence="3" id="KW-1185">Reference proteome</keyword>
<comment type="similarity">
    <text evidence="1">Belongs to the peptidase A1 family.</text>
</comment>
<evidence type="ECO:0000256" key="1">
    <source>
        <dbReference type="ARBA" id="ARBA00007447"/>
    </source>
</evidence>
<dbReference type="PROSITE" id="PS51767">
    <property type="entry name" value="PEPTIDASE_A1"/>
    <property type="match status" value="1"/>
</dbReference>
<protein>
    <submittedName>
        <fullName evidence="2">Peptidase A1 domain-containing protein</fullName>
    </submittedName>
</protein>